<dbReference type="OrthoDB" id="5906607at2"/>
<evidence type="ECO:0000313" key="4">
    <source>
        <dbReference type="Proteomes" id="UP000293465"/>
    </source>
</evidence>
<feature type="transmembrane region" description="Helical" evidence="2">
    <location>
        <begin position="9"/>
        <end position="28"/>
    </location>
</feature>
<feature type="compositionally biased region" description="Polar residues" evidence="1">
    <location>
        <begin position="55"/>
        <end position="70"/>
    </location>
</feature>
<dbReference type="Proteomes" id="UP000293465">
    <property type="component" value="Unassembled WGS sequence"/>
</dbReference>
<name>A0A4Q5KGW9_9GAMM</name>
<protein>
    <submittedName>
        <fullName evidence="3">Uncharacterized protein</fullName>
    </submittedName>
</protein>
<evidence type="ECO:0000313" key="3">
    <source>
        <dbReference type="EMBL" id="RYU45378.1"/>
    </source>
</evidence>
<dbReference type="EMBL" id="SEZJ01000014">
    <property type="protein sequence ID" value="RYU45378.1"/>
    <property type="molecule type" value="Genomic_DNA"/>
</dbReference>
<dbReference type="PROSITE" id="PS51257">
    <property type="entry name" value="PROKAR_LIPOPROTEIN"/>
    <property type="match status" value="1"/>
</dbReference>
<dbReference type="AlphaFoldDB" id="A0A4Q5KGW9"/>
<dbReference type="GeneID" id="56276331"/>
<comment type="caution">
    <text evidence="3">The sequence shown here is derived from an EMBL/GenBank/DDBJ whole genome shotgun (WGS) entry which is preliminary data.</text>
</comment>
<proteinExistence type="predicted"/>
<dbReference type="RefSeq" id="WP_130087953.1">
    <property type="nucleotide sequence ID" value="NZ_SEZJ01000014.1"/>
</dbReference>
<keyword evidence="2" id="KW-1133">Transmembrane helix</keyword>
<accession>A0A4Q5KGW9</accession>
<sequence>MAVRFSLPSIYWVSFAIVSLTSGCFFYMGPTSITEKKQETNAIKNEENHKDEARNSNWPTIGQVHSSSDGIMTKKREQQTSTRLPITTSINKDNKNKVPLASFLSDANSSTTISTPLENKPSFSQENQKPDINENIQQRLQEHLNHWEFIESTPVNYVFNFHGLFIDAERDFITTRVTFFSEGLSLKNRGALLITGIPKPSEKPSTLIISARDEQHGDNEEAWVHVNFDLPILGDAPITEKKHPLLDQIWYRLESSYFFLDEGFEYETVYCEAFKFSDNQAYYAKSTTKQTCPDAEKLQQIGTYHLEEKTLVVTSNRSVFDNNLIWDIKHSYLSTKGKGESHLTTVSSGKHVETYTLLKDKIAMESRLNITTGQEQYQMEKFEYLLPIRNNQGTPIQNKYTYLPVTAGIYIFDNRVIDSLYYQADSDLNINSQTHDMKCEDITYFYQSSTMGGQGGFSEIISTSIDIQNNHPIECEMRTDTSINKTFAYLDLDYDDYHEFVEGEVYSYILKPKPEYAHMVEELKLNLIYHDPNK</sequence>
<feature type="region of interest" description="Disordered" evidence="1">
    <location>
        <begin position="46"/>
        <end position="70"/>
    </location>
</feature>
<keyword evidence="2" id="KW-0472">Membrane</keyword>
<evidence type="ECO:0000256" key="1">
    <source>
        <dbReference type="SAM" id="MobiDB-lite"/>
    </source>
</evidence>
<gene>
    <name evidence="3" type="ORF">ERW49_14780</name>
</gene>
<keyword evidence="2" id="KW-0812">Transmembrane</keyword>
<organism evidence="3 4">
    <name type="scientific">Aliivibrio finisterrensis</name>
    <dbReference type="NCBI Taxonomy" id="511998"/>
    <lineage>
        <taxon>Bacteria</taxon>
        <taxon>Pseudomonadati</taxon>
        <taxon>Pseudomonadota</taxon>
        <taxon>Gammaproteobacteria</taxon>
        <taxon>Vibrionales</taxon>
        <taxon>Vibrionaceae</taxon>
        <taxon>Aliivibrio</taxon>
    </lineage>
</organism>
<evidence type="ECO:0000256" key="2">
    <source>
        <dbReference type="SAM" id="Phobius"/>
    </source>
</evidence>
<reference evidence="3 4" key="1">
    <citation type="submission" date="2019-02" db="EMBL/GenBank/DDBJ databases">
        <title>Genome sequences of Aliivibrio finisterrensis strains from farmed Atlantic salmon.</title>
        <authorList>
            <person name="Bowman J.P."/>
        </authorList>
    </citation>
    <scope>NUCLEOTIDE SEQUENCE [LARGE SCALE GENOMIC DNA]</scope>
    <source>
        <strain evidence="3 4">A32</strain>
    </source>
</reference>